<name>A0ABU8DZS5_9ACTN</name>
<sequence>MTSRRSLTLPVVLALVLVLALAAFATSSFADGRPLTGVLLVVAALAAAYAAVLEVRRRDAAEISQGALADWPPERVHATVSRIDGDVPRVRAVRRADPRLTLGDAVTLVRSVAP</sequence>
<proteinExistence type="predicted"/>
<feature type="signal peptide" evidence="2">
    <location>
        <begin position="1"/>
        <end position="30"/>
    </location>
</feature>
<dbReference type="RefSeq" id="WP_225234348.1">
    <property type="nucleotide sequence ID" value="NZ_JBAPLV010000001.1"/>
</dbReference>
<keyword evidence="1" id="KW-1133">Transmembrane helix</keyword>
<feature type="transmembrane region" description="Helical" evidence="1">
    <location>
        <begin position="35"/>
        <end position="53"/>
    </location>
</feature>
<evidence type="ECO:0000313" key="4">
    <source>
        <dbReference type="Proteomes" id="UP001373496"/>
    </source>
</evidence>
<protein>
    <submittedName>
        <fullName evidence="3">Uncharacterized protein</fullName>
    </submittedName>
</protein>
<keyword evidence="1" id="KW-0812">Transmembrane</keyword>
<evidence type="ECO:0000256" key="1">
    <source>
        <dbReference type="SAM" id="Phobius"/>
    </source>
</evidence>
<keyword evidence="4" id="KW-1185">Reference proteome</keyword>
<comment type="caution">
    <text evidence="3">The sequence shown here is derived from an EMBL/GenBank/DDBJ whole genome shotgun (WGS) entry which is preliminary data.</text>
</comment>
<dbReference type="Proteomes" id="UP001373496">
    <property type="component" value="Unassembled WGS sequence"/>
</dbReference>
<dbReference type="EMBL" id="JBAPLV010000001">
    <property type="protein sequence ID" value="MEI4276904.1"/>
    <property type="molecule type" value="Genomic_DNA"/>
</dbReference>
<feature type="chain" id="PRO_5045137494" evidence="2">
    <location>
        <begin position="31"/>
        <end position="114"/>
    </location>
</feature>
<organism evidence="3 4">
    <name type="scientific">Klenkia terrae</name>
    <dbReference type="NCBI Taxonomy" id="1052259"/>
    <lineage>
        <taxon>Bacteria</taxon>
        <taxon>Bacillati</taxon>
        <taxon>Actinomycetota</taxon>
        <taxon>Actinomycetes</taxon>
        <taxon>Geodermatophilales</taxon>
        <taxon>Geodermatophilaceae</taxon>
        <taxon>Klenkia</taxon>
    </lineage>
</organism>
<gene>
    <name evidence="3" type="ORF">UXQ13_00350</name>
</gene>
<keyword evidence="1" id="KW-0472">Membrane</keyword>
<reference evidence="3 4" key="1">
    <citation type="submission" date="2024-03" db="EMBL/GenBank/DDBJ databases">
        <title>Draft genome sequence of Klenkia terrae.</title>
        <authorList>
            <person name="Duangmal K."/>
            <person name="Chantavorakit T."/>
        </authorList>
    </citation>
    <scope>NUCLEOTIDE SEQUENCE [LARGE SCALE GENOMIC DNA]</scope>
    <source>
        <strain evidence="3 4">JCM 17786</strain>
    </source>
</reference>
<accession>A0ABU8DZS5</accession>
<keyword evidence="2" id="KW-0732">Signal</keyword>
<evidence type="ECO:0000256" key="2">
    <source>
        <dbReference type="SAM" id="SignalP"/>
    </source>
</evidence>
<evidence type="ECO:0000313" key="3">
    <source>
        <dbReference type="EMBL" id="MEI4276904.1"/>
    </source>
</evidence>